<accession>A0A2T6ZUK4</accession>
<organism evidence="1 2">
    <name type="scientific">Tuber borchii</name>
    <name type="common">White truffle</name>
    <dbReference type="NCBI Taxonomy" id="42251"/>
    <lineage>
        <taxon>Eukaryota</taxon>
        <taxon>Fungi</taxon>
        <taxon>Dikarya</taxon>
        <taxon>Ascomycota</taxon>
        <taxon>Pezizomycotina</taxon>
        <taxon>Pezizomycetes</taxon>
        <taxon>Pezizales</taxon>
        <taxon>Tuberaceae</taxon>
        <taxon>Tuber</taxon>
    </lineage>
</organism>
<dbReference type="AlphaFoldDB" id="A0A2T6ZUK4"/>
<dbReference type="OrthoDB" id="2959714at2759"/>
<sequence>MDRRSTRRLKRCDDQWYISLCIEKFYFYCLTVYIKKIQVPHVAGYGCVLVESGFHPARGPTDLGFLSMLQVLGDQNVKFVRGEPVTFPVFIPQFLDACMDFMRGYTFVDGGSCRTPLTDMDDLSEFLALDCHHQQDRLLAKVKNGFSWQHILPDRSCVWREGTR</sequence>
<comment type="caution">
    <text evidence="1">The sequence shown here is derived from an EMBL/GenBank/DDBJ whole genome shotgun (WGS) entry which is preliminary data.</text>
</comment>
<proteinExistence type="predicted"/>
<dbReference type="EMBL" id="NESQ01000098">
    <property type="protein sequence ID" value="PUU79171.1"/>
    <property type="molecule type" value="Genomic_DNA"/>
</dbReference>
<protein>
    <submittedName>
        <fullName evidence="1">Uncharacterized protein</fullName>
    </submittedName>
</protein>
<evidence type="ECO:0000313" key="2">
    <source>
        <dbReference type="Proteomes" id="UP000244722"/>
    </source>
</evidence>
<reference evidence="1 2" key="1">
    <citation type="submission" date="2017-04" db="EMBL/GenBank/DDBJ databases">
        <title>Draft genome sequence of Tuber borchii Vittad., a whitish edible truffle.</title>
        <authorList>
            <consortium name="DOE Joint Genome Institute"/>
            <person name="Murat C."/>
            <person name="Kuo A."/>
            <person name="Barry K.W."/>
            <person name="Clum A."/>
            <person name="Dockter R.B."/>
            <person name="Fauchery L."/>
            <person name="Iotti M."/>
            <person name="Kohler A."/>
            <person name="Labutti K."/>
            <person name="Lindquist E.A."/>
            <person name="Lipzen A."/>
            <person name="Ohm R.A."/>
            <person name="Wang M."/>
            <person name="Grigoriev I.V."/>
            <person name="Zambonelli A."/>
            <person name="Martin F.M."/>
        </authorList>
    </citation>
    <scope>NUCLEOTIDE SEQUENCE [LARGE SCALE GENOMIC DNA]</scope>
    <source>
        <strain evidence="1 2">Tbo3840</strain>
    </source>
</reference>
<name>A0A2T6ZUK4_TUBBO</name>
<evidence type="ECO:0000313" key="1">
    <source>
        <dbReference type="EMBL" id="PUU79171.1"/>
    </source>
</evidence>
<dbReference type="Proteomes" id="UP000244722">
    <property type="component" value="Unassembled WGS sequence"/>
</dbReference>
<keyword evidence="2" id="KW-1185">Reference proteome</keyword>
<gene>
    <name evidence="1" type="ORF">B9Z19DRAFT_1064426</name>
</gene>